<comment type="caution">
    <text evidence="1">The sequence shown here is derived from an EMBL/GenBank/DDBJ whole genome shotgun (WGS) entry which is preliminary data.</text>
</comment>
<sequence>MLLRFTFDTRATPAQVREAFTDVSDRRLQVWRRTLDPAKYEVRETGDDWAVVKEGSRGTRIWVLLRYEWPEPDTIRWTLLDSDHCDRGRGEVVVTPAPDGGSRVRTSIDHRAPRGLRGRAILLTQRLVGPIAFPRLWRSTLDELAATLSG</sequence>
<organism evidence="1 2">
    <name type="scientific">Geodermatophilus sabuli</name>
    <dbReference type="NCBI Taxonomy" id="1564158"/>
    <lineage>
        <taxon>Bacteria</taxon>
        <taxon>Bacillati</taxon>
        <taxon>Actinomycetota</taxon>
        <taxon>Actinomycetes</taxon>
        <taxon>Geodermatophilales</taxon>
        <taxon>Geodermatophilaceae</taxon>
        <taxon>Geodermatophilus</taxon>
    </lineage>
</organism>
<protein>
    <recommendedName>
        <fullName evidence="3">Polyketide cyclase / dehydrase and lipid transport</fullName>
    </recommendedName>
</protein>
<proteinExistence type="predicted"/>
<dbReference type="RefSeq" id="WP_163480534.1">
    <property type="nucleotide sequence ID" value="NZ_JAAGWF010000007.1"/>
</dbReference>
<name>A0A7K3VXL5_9ACTN</name>
<reference evidence="1 2" key="1">
    <citation type="submission" date="2020-02" db="EMBL/GenBank/DDBJ databases">
        <title>Geodermatophilus sabuli CPCC 205279 I12A-02694.</title>
        <authorList>
            <person name="Jiang Z."/>
        </authorList>
    </citation>
    <scope>NUCLEOTIDE SEQUENCE [LARGE SCALE GENOMIC DNA]</scope>
    <source>
        <strain evidence="1 2">I12A-02694</strain>
    </source>
</reference>
<dbReference type="Proteomes" id="UP000470246">
    <property type="component" value="Unassembled WGS sequence"/>
</dbReference>
<dbReference type="InterPro" id="IPR023393">
    <property type="entry name" value="START-like_dom_sf"/>
</dbReference>
<evidence type="ECO:0008006" key="3">
    <source>
        <dbReference type="Google" id="ProtNLM"/>
    </source>
</evidence>
<accession>A0A7K3VXL5</accession>
<gene>
    <name evidence="1" type="ORF">GCU56_05625</name>
</gene>
<dbReference type="AlphaFoldDB" id="A0A7K3VXL5"/>
<dbReference type="EMBL" id="JAAGWF010000007">
    <property type="protein sequence ID" value="NEK57352.1"/>
    <property type="molecule type" value="Genomic_DNA"/>
</dbReference>
<dbReference type="Gene3D" id="3.30.530.20">
    <property type="match status" value="1"/>
</dbReference>
<keyword evidence="2" id="KW-1185">Reference proteome</keyword>
<evidence type="ECO:0000313" key="2">
    <source>
        <dbReference type="Proteomes" id="UP000470246"/>
    </source>
</evidence>
<dbReference type="SUPFAM" id="SSF55961">
    <property type="entry name" value="Bet v1-like"/>
    <property type="match status" value="1"/>
</dbReference>
<evidence type="ECO:0000313" key="1">
    <source>
        <dbReference type="EMBL" id="NEK57352.1"/>
    </source>
</evidence>